<dbReference type="GO" id="GO:0005886">
    <property type="term" value="C:plasma membrane"/>
    <property type="evidence" value="ECO:0007669"/>
    <property type="project" value="UniProtKB-SubCell"/>
</dbReference>
<feature type="compositionally biased region" description="Basic and acidic residues" evidence="11">
    <location>
        <begin position="295"/>
        <end position="308"/>
    </location>
</feature>
<evidence type="ECO:0000256" key="4">
    <source>
        <dbReference type="ARBA" id="ARBA00022729"/>
    </source>
</evidence>
<dbReference type="GeneID" id="103680276"/>
<dbReference type="RefSeq" id="XP_008708039.2">
    <property type="nucleotide sequence ID" value="XM_008709817.2"/>
</dbReference>
<accession>A0A384DMP2</accession>
<evidence type="ECO:0000256" key="6">
    <source>
        <dbReference type="ARBA" id="ARBA00022989"/>
    </source>
</evidence>
<feature type="region of interest" description="Disordered" evidence="11">
    <location>
        <begin position="295"/>
        <end position="359"/>
    </location>
</feature>
<dbReference type="InterPro" id="IPR013783">
    <property type="entry name" value="Ig-like_fold"/>
</dbReference>
<evidence type="ECO:0000256" key="5">
    <source>
        <dbReference type="ARBA" id="ARBA00022737"/>
    </source>
</evidence>
<keyword evidence="5" id="KW-0677">Repeat</keyword>
<dbReference type="CDD" id="cd16843">
    <property type="entry name" value="IgC2_D1_D2_LILR_KIR_like"/>
    <property type="match status" value="1"/>
</dbReference>
<dbReference type="Gene3D" id="2.60.40.10">
    <property type="entry name" value="Immunoglobulins"/>
    <property type="match status" value="2"/>
</dbReference>
<evidence type="ECO:0000256" key="12">
    <source>
        <dbReference type="SAM" id="Phobius"/>
    </source>
</evidence>
<evidence type="ECO:0000256" key="3">
    <source>
        <dbReference type="ARBA" id="ARBA00022692"/>
    </source>
</evidence>
<dbReference type="InterPro" id="IPR036179">
    <property type="entry name" value="Ig-like_dom_sf"/>
</dbReference>
<keyword evidence="4 13" id="KW-0732">Signal</keyword>
<dbReference type="GO" id="GO:0002764">
    <property type="term" value="P:immune response-regulating signaling pathway"/>
    <property type="evidence" value="ECO:0007669"/>
    <property type="project" value="TreeGrafter"/>
</dbReference>
<dbReference type="SUPFAM" id="SSF48726">
    <property type="entry name" value="Immunoglobulin"/>
    <property type="match status" value="2"/>
</dbReference>
<evidence type="ECO:0000256" key="7">
    <source>
        <dbReference type="ARBA" id="ARBA00023136"/>
    </source>
</evidence>
<evidence type="ECO:0000256" key="8">
    <source>
        <dbReference type="ARBA" id="ARBA00023157"/>
    </source>
</evidence>
<dbReference type="PANTHER" id="PTHR11738">
    <property type="entry name" value="MHC CLASS I NK CELL RECEPTOR"/>
    <property type="match status" value="1"/>
</dbReference>
<evidence type="ECO:0000313" key="15">
    <source>
        <dbReference type="RefSeq" id="XP_008708039.2"/>
    </source>
</evidence>
<evidence type="ECO:0000313" key="14">
    <source>
        <dbReference type="Proteomes" id="UP000261680"/>
    </source>
</evidence>
<keyword evidence="6 12" id="KW-1133">Transmembrane helix</keyword>
<dbReference type="FunFam" id="2.60.40.10:FF:000049">
    <property type="entry name" value="Leukocyte immunoglobulin-like receptor subfamily B member 1"/>
    <property type="match status" value="2"/>
</dbReference>
<dbReference type="InterPro" id="IPR050412">
    <property type="entry name" value="Ig-like_Receptors_ImmuneReg"/>
</dbReference>
<evidence type="ECO:0000256" key="2">
    <source>
        <dbReference type="ARBA" id="ARBA00022475"/>
    </source>
</evidence>
<keyword evidence="8" id="KW-1015">Disulfide bond</keyword>
<name>A0A384DMP2_URSMA</name>
<keyword evidence="9" id="KW-0325">Glycoprotein</keyword>
<evidence type="ECO:0000256" key="9">
    <source>
        <dbReference type="ARBA" id="ARBA00023180"/>
    </source>
</evidence>
<feature type="chain" id="PRO_5035423757" evidence="13">
    <location>
        <begin position="21"/>
        <end position="359"/>
    </location>
</feature>
<dbReference type="PANTHER" id="PTHR11738:SF179">
    <property type="entry name" value="LEUKOCYTE IMMUNOGLOBULIN-LIKE RECEPTOR SUBFAMILY A MEMBER 5"/>
    <property type="match status" value="1"/>
</dbReference>
<keyword evidence="10" id="KW-0393">Immunoglobulin domain</keyword>
<organism evidence="14 15">
    <name type="scientific">Ursus maritimus</name>
    <name type="common">Polar bear</name>
    <name type="synonym">Thalarctos maritimus</name>
    <dbReference type="NCBI Taxonomy" id="29073"/>
    <lineage>
        <taxon>Eukaryota</taxon>
        <taxon>Metazoa</taxon>
        <taxon>Chordata</taxon>
        <taxon>Craniata</taxon>
        <taxon>Vertebrata</taxon>
        <taxon>Euteleostomi</taxon>
        <taxon>Mammalia</taxon>
        <taxon>Eutheria</taxon>
        <taxon>Laurasiatheria</taxon>
        <taxon>Carnivora</taxon>
        <taxon>Caniformia</taxon>
        <taxon>Ursidae</taxon>
        <taxon>Ursus</taxon>
    </lineage>
</organism>
<sequence length="359" mass="39799">MASTLTALLYLGTLPKPTIWAEPGSAIPWWTSVTIWHQGSLEAREYRLLKEGKLETWDTQKPPEPGDKANFFIRYMRVIHTGRYRCDYLSPTGWSEPSDPLELVVTGLQNKPQLSALPSPVVASGGNVTLQCASWLGFDRFVLMKEGERQPSSTLVSQRAPSVGSQALFLVGPVTPSLRWTFRCYGYYNNTPQIWSYPSDPLELRVSGHKNRKILIGVSVTFLLLLSLLLLLLFLLIRHQHQKKMLQVRSGSVAPVQEENQSNQEGGSWWETGRSTSAGFRTSHENCQICVIPDAEVRESQPEEDKQMDSQATASEDPQDVTHAQLKGLNLGQGTSAPPSSQSTEPAAEPSVYAAVAIH</sequence>
<dbReference type="Proteomes" id="UP000261680">
    <property type="component" value="Unplaced"/>
</dbReference>
<feature type="transmembrane region" description="Helical" evidence="12">
    <location>
        <begin position="214"/>
        <end position="237"/>
    </location>
</feature>
<keyword evidence="2" id="KW-1003">Cell membrane</keyword>
<feature type="signal peptide" evidence="13">
    <location>
        <begin position="1"/>
        <end position="20"/>
    </location>
</feature>
<evidence type="ECO:0000256" key="11">
    <source>
        <dbReference type="SAM" id="MobiDB-lite"/>
    </source>
</evidence>
<comment type="subcellular location">
    <subcellularLocation>
        <location evidence="1">Cell membrane</location>
        <topology evidence="1">Single-pass membrane protein</topology>
    </subcellularLocation>
</comment>
<evidence type="ECO:0000256" key="1">
    <source>
        <dbReference type="ARBA" id="ARBA00004162"/>
    </source>
</evidence>
<dbReference type="AlphaFoldDB" id="A0A384DMP2"/>
<gene>
    <name evidence="15" type="primary">LOC103680276</name>
</gene>
<keyword evidence="7 12" id="KW-0472">Membrane</keyword>
<keyword evidence="14" id="KW-1185">Reference proteome</keyword>
<proteinExistence type="predicted"/>
<protein>
    <submittedName>
        <fullName evidence="15">Leukocyte immunoglobulin-like receptor subfamily A member 5 isoform X2</fullName>
    </submittedName>
</protein>
<evidence type="ECO:0000256" key="13">
    <source>
        <dbReference type="SAM" id="SignalP"/>
    </source>
</evidence>
<feature type="compositionally biased region" description="Polar residues" evidence="11">
    <location>
        <begin position="332"/>
        <end position="345"/>
    </location>
</feature>
<keyword evidence="3 12" id="KW-0812">Transmembrane</keyword>
<reference evidence="15" key="1">
    <citation type="submission" date="2025-08" db="UniProtKB">
        <authorList>
            <consortium name="RefSeq"/>
        </authorList>
    </citation>
    <scope>IDENTIFICATION</scope>
    <source>
        <tissue evidence="15">Whole blood</tissue>
    </source>
</reference>
<evidence type="ECO:0000256" key="10">
    <source>
        <dbReference type="ARBA" id="ARBA00023319"/>
    </source>
</evidence>
<feature type="region of interest" description="Disordered" evidence="11">
    <location>
        <begin position="251"/>
        <end position="275"/>
    </location>
</feature>